<dbReference type="RefSeq" id="WP_306105407.1">
    <property type="nucleotide sequence ID" value="NZ_CP120984.1"/>
</dbReference>
<gene>
    <name evidence="2" type="ORF">P8A20_38105</name>
</gene>
<evidence type="ECO:0000313" key="2">
    <source>
        <dbReference type="EMBL" id="WLQ69332.1"/>
    </source>
</evidence>
<feature type="compositionally biased region" description="Basic and acidic residues" evidence="1">
    <location>
        <begin position="86"/>
        <end position="97"/>
    </location>
</feature>
<accession>A0ABY9JNQ6</accession>
<evidence type="ECO:0000256" key="1">
    <source>
        <dbReference type="SAM" id="MobiDB-lite"/>
    </source>
</evidence>
<protein>
    <recommendedName>
        <fullName evidence="4">DUF2188 domain-containing protein</fullName>
    </recommendedName>
</protein>
<dbReference type="Proteomes" id="UP001224433">
    <property type="component" value="Plasmid unnamed1"/>
</dbReference>
<proteinExistence type="predicted"/>
<dbReference type="EMBL" id="CP120984">
    <property type="protein sequence ID" value="WLQ69332.1"/>
    <property type="molecule type" value="Genomic_DNA"/>
</dbReference>
<organism evidence="2 3">
    <name type="scientific">Streptomyces glycanivorans</name>
    <dbReference type="NCBI Taxonomy" id="3033808"/>
    <lineage>
        <taxon>Bacteria</taxon>
        <taxon>Bacillati</taxon>
        <taxon>Actinomycetota</taxon>
        <taxon>Actinomycetes</taxon>
        <taxon>Kitasatosporales</taxon>
        <taxon>Streptomycetaceae</taxon>
        <taxon>Streptomyces</taxon>
    </lineage>
</organism>
<keyword evidence="2" id="KW-0614">Plasmid</keyword>
<keyword evidence="3" id="KW-1185">Reference proteome</keyword>
<name>A0ABY9JNQ6_9ACTN</name>
<sequence>MSRLPDPPAPAVTWRPEVLEAVRATPAPLYAVALPDTAGHGWNISLQDGEGEVRESFTATDLEEADRDLQQRGYLSMASAMGRDWERLTPNRGESRHGTPVFRDPGELL</sequence>
<reference evidence="2 3" key="1">
    <citation type="submission" date="2023-03" db="EMBL/GenBank/DDBJ databases">
        <title>Isolation and description of six Streptomyces strains from soil environments, able to metabolize different microbial glucans.</title>
        <authorList>
            <person name="Widen T."/>
            <person name="Larsbrink J."/>
        </authorList>
    </citation>
    <scope>NUCLEOTIDE SEQUENCE [LARGE SCALE GENOMIC DNA]</scope>
    <source>
        <strain evidence="2 3">Alt3</strain>
        <plasmid evidence="2 3">unnamed1</plasmid>
    </source>
</reference>
<evidence type="ECO:0000313" key="3">
    <source>
        <dbReference type="Proteomes" id="UP001224433"/>
    </source>
</evidence>
<geneLocation type="plasmid" evidence="2 3">
    <name>unnamed1</name>
</geneLocation>
<feature type="region of interest" description="Disordered" evidence="1">
    <location>
        <begin position="86"/>
        <end position="109"/>
    </location>
</feature>
<evidence type="ECO:0008006" key="4">
    <source>
        <dbReference type="Google" id="ProtNLM"/>
    </source>
</evidence>